<dbReference type="InterPro" id="IPR006343">
    <property type="entry name" value="DnaB/C_C"/>
</dbReference>
<dbReference type="SUPFAM" id="SSF158499">
    <property type="entry name" value="DnaD domain-like"/>
    <property type="match status" value="1"/>
</dbReference>
<dbReference type="Gene3D" id="1.10.10.10">
    <property type="entry name" value="Winged helix-like DNA-binding domain superfamily/Winged helix DNA-binding domain"/>
    <property type="match status" value="1"/>
</dbReference>
<dbReference type="AlphaFoldDB" id="A0AAU9CV81"/>
<dbReference type="InterPro" id="IPR036388">
    <property type="entry name" value="WH-like_DNA-bd_sf"/>
</dbReference>
<dbReference type="InterPro" id="IPR053162">
    <property type="entry name" value="DnaD"/>
</dbReference>
<feature type="domain" description="DnaB/C C-terminal" evidence="2">
    <location>
        <begin position="129"/>
        <end position="199"/>
    </location>
</feature>
<dbReference type="KEGG" id="xak:KIMC2_08630"/>
<dbReference type="PANTHER" id="PTHR37293:SF6">
    <property type="entry name" value="DNA REPLICATION PROTEIN DNAD"/>
    <property type="match status" value="1"/>
</dbReference>
<evidence type="ECO:0000259" key="2">
    <source>
        <dbReference type="Pfam" id="PF07261"/>
    </source>
</evidence>
<dbReference type="InterPro" id="IPR034829">
    <property type="entry name" value="DnaD-like_sf"/>
</dbReference>
<protein>
    <submittedName>
        <fullName evidence="4">DNA replication protein DnaD</fullName>
    </submittedName>
</protein>
<dbReference type="NCBIfam" id="TIGR01446">
    <property type="entry name" value="DnaD_dom"/>
    <property type="match status" value="1"/>
</dbReference>
<gene>
    <name evidence="4" type="primary">dnaD</name>
    <name evidence="4" type="ORF">KIMC2_08630</name>
</gene>
<dbReference type="RefSeq" id="WP_317698210.1">
    <property type="nucleotide sequence ID" value="NZ_AP026801.1"/>
</dbReference>
<comment type="similarity">
    <text evidence="1">Belongs to the DnaB/DnaD family.</text>
</comment>
<feature type="domain" description="DnaD N-terminal" evidence="3">
    <location>
        <begin position="19"/>
        <end position="105"/>
    </location>
</feature>
<evidence type="ECO:0000259" key="3">
    <source>
        <dbReference type="Pfam" id="PF21984"/>
    </source>
</evidence>
<evidence type="ECO:0000256" key="1">
    <source>
        <dbReference type="ARBA" id="ARBA00093462"/>
    </source>
</evidence>
<accession>A0AAU9CV81</accession>
<keyword evidence="5" id="KW-1185">Reference proteome</keyword>
<dbReference type="EMBL" id="AP026801">
    <property type="protein sequence ID" value="BDR56301.1"/>
    <property type="molecule type" value="Genomic_DNA"/>
</dbReference>
<dbReference type="Pfam" id="PF21984">
    <property type="entry name" value="DnaD_N"/>
    <property type="match status" value="1"/>
</dbReference>
<proteinExistence type="inferred from homology"/>
<sequence>MSKLKGSLQFLISGFSSVNNYLIQHYHEFGLTDKELILYLNLVSYTNQNNLFPNMNMLSKNLQVSESEVFNLINSLERKRILSIETRDIDGKSSSYYDLNHVYQLEVTENENVKDSATDEPEELEQLIKKFEVEFGRPLSPIEIEKVSGWLTVDHFRPELVEIALREAVLAQVYNFKYIDRILITWQKKNIKTVKDYERSKLNSDLL</sequence>
<dbReference type="Gene3D" id="1.10.10.630">
    <property type="entry name" value="DnaD domain-like"/>
    <property type="match status" value="1"/>
</dbReference>
<evidence type="ECO:0000313" key="5">
    <source>
        <dbReference type="Proteomes" id="UP001321804"/>
    </source>
</evidence>
<name>A0AAU9CV81_9LACO</name>
<organism evidence="4 5">
    <name type="scientific">Xylocopilactobacillus apis</name>
    <dbReference type="NCBI Taxonomy" id="2932183"/>
    <lineage>
        <taxon>Bacteria</taxon>
        <taxon>Bacillati</taxon>
        <taxon>Bacillota</taxon>
        <taxon>Bacilli</taxon>
        <taxon>Lactobacillales</taxon>
        <taxon>Lactobacillaceae</taxon>
        <taxon>Xylocopilactobacillus</taxon>
    </lineage>
</organism>
<dbReference type="Proteomes" id="UP001321804">
    <property type="component" value="Chromosome"/>
</dbReference>
<dbReference type="PANTHER" id="PTHR37293">
    <property type="entry name" value="PHAGE REPLICATION PROTEIN-RELATED"/>
    <property type="match status" value="1"/>
</dbReference>
<reference evidence="4 5" key="1">
    <citation type="journal article" date="2023" name="Microbiol. Spectr.">
        <title>Symbiosis of Carpenter Bees with Uncharacterized Lactic Acid Bacteria Showing NAD Auxotrophy.</title>
        <authorList>
            <person name="Kawasaki S."/>
            <person name="Ozawa K."/>
            <person name="Mori T."/>
            <person name="Yamamoto A."/>
            <person name="Ito M."/>
            <person name="Ohkuma M."/>
            <person name="Sakamoto M."/>
            <person name="Matsutani M."/>
        </authorList>
    </citation>
    <scope>NUCLEOTIDE SEQUENCE [LARGE SCALE GENOMIC DNA]</scope>
    <source>
        <strain evidence="4 5">KimC2</strain>
    </source>
</reference>
<dbReference type="InterPro" id="IPR053843">
    <property type="entry name" value="DnaD_N"/>
</dbReference>
<dbReference type="Pfam" id="PF07261">
    <property type="entry name" value="DnaB_2"/>
    <property type="match status" value="1"/>
</dbReference>
<evidence type="ECO:0000313" key="4">
    <source>
        <dbReference type="EMBL" id="BDR56301.1"/>
    </source>
</evidence>